<comment type="caution">
    <text evidence="2">The sequence shown here is derived from an EMBL/GenBank/DDBJ whole genome shotgun (WGS) entry which is preliminary data.</text>
</comment>
<dbReference type="Gene3D" id="3.90.1200.10">
    <property type="match status" value="1"/>
</dbReference>
<name>A0A2P5B166_PARAD</name>
<accession>A0A2P5B166</accession>
<dbReference type="GO" id="GO:0006646">
    <property type="term" value="P:phosphatidylethanolamine biosynthetic process"/>
    <property type="evidence" value="ECO:0007669"/>
    <property type="project" value="TreeGrafter"/>
</dbReference>
<keyword evidence="3" id="KW-1185">Reference proteome</keyword>
<dbReference type="GO" id="GO:0004305">
    <property type="term" value="F:ethanolamine kinase activity"/>
    <property type="evidence" value="ECO:0007669"/>
    <property type="project" value="TreeGrafter"/>
</dbReference>
<dbReference type="OrthoDB" id="1701376at2759"/>
<comment type="similarity">
    <text evidence="1">Belongs to the choline/ethanolamine kinase family.</text>
</comment>
<dbReference type="InterPro" id="IPR011009">
    <property type="entry name" value="Kinase-like_dom_sf"/>
</dbReference>
<protein>
    <submittedName>
        <fullName evidence="2">Protein kinase-like domain containing protein</fullName>
    </submittedName>
</protein>
<evidence type="ECO:0000313" key="3">
    <source>
        <dbReference type="Proteomes" id="UP000237105"/>
    </source>
</evidence>
<dbReference type="GO" id="GO:0005737">
    <property type="term" value="C:cytoplasm"/>
    <property type="evidence" value="ECO:0007669"/>
    <property type="project" value="TreeGrafter"/>
</dbReference>
<keyword evidence="2" id="KW-0808">Transferase</keyword>
<reference evidence="3" key="1">
    <citation type="submission" date="2016-06" db="EMBL/GenBank/DDBJ databases">
        <title>Parallel loss of symbiosis genes in relatives of nitrogen-fixing non-legume Parasponia.</title>
        <authorList>
            <person name="Van Velzen R."/>
            <person name="Holmer R."/>
            <person name="Bu F."/>
            <person name="Rutten L."/>
            <person name="Van Zeijl A."/>
            <person name="Liu W."/>
            <person name="Santuari L."/>
            <person name="Cao Q."/>
            <person name="Sharma T."/>
            <person name="Shen D."/>
            <person name="Roswanjaya Y."/>
            <person name="Wardhani T."/>
            <person name="Kalhor M.S."/>
            <person name="Jansen J."/>
            <person name="Van den Hoogen J."/>
            <person name="Gungor B."/>
            <person name="Hartog M."/>
            <person name="Hontelez J."/>
            <person name="Verver J."/>
            <person name="Yang W.-C."/>
            <person name="Schijlen E."/>
            <person name="Repin R."/>
            <person name="Schilthuizen M."/>
            <person name="Schranz E."/>
            <person name="Heidstra R."/>
            <person name="Miyata K."/>
            <person name="Fedorova E."/>
            <person name="Kohlen W."/>
            <person name="Bisseling T."/>
            <person name="Smit S."/>
            <person name="Geurts R."/>
        </authorList>
    </citation>
    <scope>NUCLEOTIDE SEQUENCE [LARGE SCALE GENOMIC DNA]</scope>
    <source>
        <strain evidence="3">cv. WU1-14</strain>
    </source>
</reference>
<gene>
    <name evidence="2" type="ORF">PanWU01x14_281030</name>
</gene>
<organism evidence="2 3">
    <name type="scientific">Parasponia andersonii</name>
    <name type="common">Sponia andersonii</name>
    <dbReference type="NCBI Taxonomy" id="3476"/>
    <lineage>
        <taxon>Eukaryota</taxon>
        <taxon>Viridiplantae</taxon>
        <taxon>Streptophyta</taxon>
        <taxon>Embryophyta</taxon>
        <taxon>Tracheophyta</taxon>
        <taxon>Spermatophyta</taxon>
        <taxon>Magnoliopsida</taxon>
        <taxon>eudicotyledons</taxon>
        <taxon>Gunneridae</taxon>
        <taxon>Pentapetalae</taxon>
        <taxon>rosids</taxon>
        <taxon>fabids</taxon>
        <taxon>Rosales</taxon>
        <taxon>Cannabaceae</taxon>
        <taxon>Parasponia</taxon>
    </lineage>
</organism>
<dbReference type="AlphaFoldDB" id="A0A2P5B166"/>
<dbReference type="EMBL" id="JXTB01000390">
    <property type="protein sequence ID" value="PON42548.1"/>
    <property type="molecule type" value="Genomic_DNA"/>
</dbReference>
<evidence type="ECO:0000256" key="1">
    <source>
        <dbReference type="ARBA" id="ARBA00038211"/>
    </source>
</evidence>
<dbReference type="STRING" id="3476.A0A2P5B166"/>
<keyword evidence="2" id="KW-0418">Kinase</keyword>
<dbReference type="SUPFAM" id="SSF56112">
    <property type="entry name" value="Protein kinase-like (PK-like)"/>
    <property type="match status" value="1"/>
</dbReference>
<dbReference type="GO" id="GO:0004103">
    <property type="term" value="F:choline kinase activity"/>
    <property type="evidence" value="ECO:0007669"/>
    <property type="project" value="TreeGrafter"/>
</dbReference>
<dbReference type="Proteomes" id="UP000237105">
    <property type="component" value="Unassembled WGS sequence"/>
</dbReference>
<sequence length="339" mass="40078">MLVETSDFLVAIHNTARYGVSLVELSKFQKDLATIATSEVLPDKEWFHKIKEVAQIKDRKGLQTLLKEYRNCFTHLANYPRKTMAIIRDESEERISAADLRNSDISESIAANLREFHFLEIPSSIKKVKLWKIMRELLHTAQCKCTKEDVKEFSLDTLKEEIKMLENAISHDSQEVRRCHNDLQYGNIAMDKDGTITLLNYECSTHNPVAYDIANHFCEMVANYHSETPHVLDYSKYPDLEERWRFVRVYLGHKEYFPTNAELERLLNDVEKYTLASHLLWCLRGIISNYLEVIDFDQEGYQRKTFIVEVTDFDYMEYARQRFQQYRLRKRELLVNSVH</sequence>
<dbReference type="PANTHER" id="PTHR22603:SF93">
    <property type="entry name" value="RE24176P"/>
    <property type="match status" value="1"/>
</dbReference>
<dbReference type="Pfam" id="PF01633">
    <property type="entry name" value="Choline_kinase"/>
    <property type="match status" value="1"/>
</dbReference>
<evidence type="ECO:0000313" key="2">
    <source>
        <dbReference type="EMBL" id="PON42548.1"/>
    </source>
</evidence>
<dbReference type="PANTHER" id="PTHR22603">
    <property type="entry name" value="CHOLINE/ETHANOALAMINE KINASE"/>
    <property type="match status" value="1"/>
</dbReference>
<proteinExistence type="inferred from homology"/>